<evidence type="ECO:0000313" key="1">
    <source>
        <dbReference type="EMBL" id="MCK8488839.1"/>
    </source>
</evidence>
<dbReference type="EMBL" id="JALPRK010000017">
    <property type="protein sequence ID" value="MCK8488839.1"/>
    <property type="molecule type" value="Genomic_DNA"/>
</dbReference>
<evidence type="ECO:0000313" key="2">
    <source>
        <dbReference type="Proteomes" id="UP001139534"/>
    </source>
</evidence>
<organism evidence="1 2">
    <name type="scientific">Paenibacillus mellifer</name>
    <dbReference type="NCBI Taxonomy" id="2937794"/>
    <lineage>
        <taxon>Bacteria</taxon>
        <taxon>Bacillati</taxon>
        <taxon>Bacillota</taxon>
        <taxon>Bacilli</taxon>
        <taxon>Bacillales</taxon>
        <taxon>Paenibacillaceae</taxon>
        <taxon>Paenibacillus</taxon>
    </lineage>
</organism>
<protein>
    <submittedName>
        <fullName evidence="1">PilZ domain-containing protein</fullName>
    </submittedName>
</protein>
<comment type="caution">
    <text evidence="1">The sequence shown here is derived from an EMBL/GenBank/DDBJ whole genome shotgun (WGS) entry which is preliminary data.</text>
</comment>
<proteinExistence type="predicted"/>
<keyword evidence="2" id="KW-1185">Reference proteome</keyword>
<dbReference type="AlphaFoldDB" id="A0A9X2BQ84"/>
<name>A0A9X2BQ84_9BACL</name>
<sequence length="126" mass="14399">MTTTKRTEPFRYTLQPPIEASLEILSINGQALSCKPAQIDLIDINKSGCQIRTELDLHAASHAIRILLHVRLTEELHTYPGEIRWQGEPDPPYHHYGLHLELNDEKKENLNIELRGMAAARKIIVK</sequence>
<dbReference type="Proteomes" id="UP001139534">
    <property type="component" value="Unassembled WGS sequence"/>
</dbReference>
<dbReference type="RefSeq" id="WP_248552891.1">
    <property type="nucleotide sequence ID" value="NZ_JALPRK010000017.1"/>
</dbReference>
<dbReference type="Gene3D" id="2.40.10.220">
    <property type="entry name" value="predicted glycosyltransferase like domains"/>
    <property type="match status" value="1"/>
</dbReference>
<gene>
    <name evidence="1" type="ORF">M0651_16840</name>
</gene>
<accession>A0A9X2BQ84</accession>
<reference evidence="1" key="1">
    <citation type="submission" date="2022-04" db="EMBL/GenBank/DDBJ databases">
        <authorList>
            <person name="Seo M.-J."/>
        </authorList>
    </citation>
    <scope>NUCLEOTIDE SEQUENCE</scope>
    <source>
        <strain evidence="1">MBLB2552</strain>
    </source>
</reference>